<reference evidence="3 4" key="1">
    <citation type="journal article" date="2024" name="Commun. Biol.">
        <title>Comparative genomic analysis of thermophilic fungi reveals convergent evolutionary adaptations and gene losses.</title>
        <authorList>
            <person name="Steindorff A.S."/>
            <person name="Aguilar-Pontes M.V."/>
            <person name="Robinson A.J."/>
            <person name="Andreopoulos B."/>
            <person name="LaButti K."/>
            <person name="Kuo A."/>
            <person name="Mondo S."/>
            <person name="Riley R."/>
            <person name="Otillar R."/>
            <person name="Haridas S."/>
            <person name="Lipzen A."/>
            <person name="Grimwood J."/>
            <person name="Schmutz J."/>
            <person name="Clum A."/>
            <person name="Reid I.D."/>
            <person name="Moisan M.C."/>
            <person name="Butler G."/>
            <person name="Nguyen T.T.M."/>
            <person name="Dewar K."/>
            <person name="Conant G."/>
            <person name="Drula E."/>
            <person name="Henrissat B."/>
            <person name="Hansel C."/>
            <person name="Singer S."/>
            <person name="Hutchinson M.I."/>
            <person name="de Vries R.P."/>
            <person name="Natvig D.O."/>
            <person name="Powell A.J."/>
            <person name="Tsang A."/>
            <person name="Grigoriev I.V."/>
        </authorList>
    </citation>
    <scope>NUCLEOTIDE SEQUENCE [LARGE SCALE GENOMIC DNA]</scope>
    <source>
        <strain evidence="3 4">CBS 620.91</strain>
    </source>
</reference>
<feature type="transmembrane region" description="Helical" evidence="2">
    <location>
        <begin position="324"/>
        <end position="346"/>
    </location>
</feature>
<dbReference type="EMBL" id="JAZGSY010000263">
    <property type="protein sequence ID" value="KAL1837784.1"/>
    <property type="molecule type" value="Genomic_DNA"/>
</dbReference>
<feature type="transmembrane region" description="Helical" evidence="2">
    <location>
        <begin position="269"/>
        <end position="291"/>
    </location>
</feature>
<comment type="caution">
    <text evidence="3">The sequence shown here is derived from an EMBL/GenBank/DDBJ whole genome shotgun (WGS) entry which is preliminary data.</text>
</comment>
<accession>A0ABR3V7Q0</accession>
<dbReference type="PANTHER" id="PTHR34292">
    <property type="entry name" value="OUTER SPORE WALL PROTEIN LDS1"/>
    <property type="match status" value="1"/>
</dbReference>
<feature type="compositionally biased region" description="Basic and acidic residues" evidence="1">
    <location>
        <begin position="377"/>
        <end position="391"/>
    </location>
</feature>
<keyword evidence="2" id="KW-0472">Membrane</keyword>
<feature type="compositionally biased region" description="Basic and acidic residues" evidence="1">
    <location>
        <begin position="130"/>
        <end position="140"/>
    </location>
</feature>
<feature type="compositionally biased region" description="Basic and acidic residues" evidence="1">
    <location>
        <begin position="99"/>
        <end position="111"/>
    </location>
</feature>
<evidence type="ECO:0000256" key="1">
    <source>
        <dbReference type="SAM" id="MobiDB-lite"/>
    </source>
</evidence>
<sequence length="391" mass="44834">MGPFCAWREVPGHAGYQVDESVMLHEDAWLRARAYVLWDQKRMEDEFPLGFGEPTEHPLEYTDEDYDEMIASFESASQLWRKGWVWFWIKDNESLARMRHGGDGDGVLREQGDDEEDKEQDDQEDQDSQEDPKDREDERSAISAGPSPPPLPNCRVVRKTHRESGRISPPRHLLLFLLIFQGRAGALINTTVLVLGEGLVIIQGLFEGFFVDECRVDIFDATLINYGYTDLVAPQRILFVDAPNAVRMLGKPTQRAEYQPWSFKQIIELIVFLPLNLVPYVGTPIFIMITGSRLGKLSHHRWFKLRGLNRKEVKNELRLRRWEYLWFGTVAMILELIPVLSLFFLLTSTAGSAMWVAKLEERARTRVGQPIASAHGTHGEDDGPVYHDDPV</sequence>
<keyword evidence="2" id="KW-1133">Transmembrane helix</keyword>
<dbReference type="InterPro" id="IPR052786">
    <property type="entry name" value="Spore_wall_assembly"/>
</dbReference>
<feature type="region of interest" description="Disordered" evidence="1">
    <location>
        <begin position="371"/>
        <end position="391"/>
    </location>
</feature>
<evidence type="ECO:0000313" key="4">
    <source>
        <dbReference type="Proteomes" id="UP001583172"/>
    </source>
</evidence>
<gene>
    <name evidence="3" type="ORF">VTJ49DRAFT_3394</name>
</gene>
<name>A0ABR3V7Q0_HUMIN</name>
<proteinExistence type="predicted"/>
<keyword evidence="2" id="KW-0812">Transmembrane</keyword>
<dbReference type="Proteomes" id="UP001583172">
    <property type="component" value="Unassembled WGS sequence"/>
</dbReference>
<evidence type="ECO:0000256" key="2">
    <source>
        <dbReference type="SAM" id="Phobius"/>
    </source>
</evidence>
<protein>
    <submittedName>
        <fullName evidence="3">Uncharacterized protein</fullName>
    </submittedName>
</protein>
<keyword evidence="4" id="KW-1185">Reference proteome</keyword>
<dbReference type="PANTHER" id="PTHR34292:SF1">
    <property type="entry name" value="OUTER SPORE WALL PROTEIN RRT8"/>
    <property type="match status" value="1"/>
</dbReference>
<organism evidence="3 4">
    <name type="scientific">Humicola insolens</name>
    <name type="common">Soft-rot fungus</name>
    <dbReference type="NCBI Taxonomy" id="85995"/>
    <lineage>
        <taxon>Eukaryota</taxon>
        <taxon>Fungi</taxon>
        <taxon>Dikarya</taxon>
        <taxon>Ascomycota</taxon>
        <taxon>Pezizomycotina</taxon>
        <taxon>Sordariomycetes</taxon>
        <taxon>Sordariomycetidae</taxon>
        <taxon>Sordariales</taxon>
        <taxon>Chaetomiaceae</taxon>
        <taxon>Mycothermus</taxon>
    </lineage>
</organism>
<feature type="region of interest" description="Disordered" evidence="1">
    <location>
        <begin position="99"/>
        <end position="163"/>
    </location>
</feature>
<evidence type="ECO:0000313" key="3">
    <source>
        <dbReference type="EMBL" id="KAL1837784.1"/>
    </source>
</evidence>
<feature type="compositionally biased region" description="Acidic residues" evidence="1">
    <location>
        <begin position="112"/>
        <end position="129"/>
    </location>
</feature>